<evidence type="ECO:0000256" key="1">
    <source>
        <dbReference type="ARBA" id="ARBA00005706"/>
    </source>
</evidence>
<dbReference type="InterPro" id="IPR050816">
    <property type="entry name" value="Flavin-dep_Halogenase_NPB"/>
</dbReference>
<reference evidence="3 4" key="1">
    <citation type="journal article" date="2016" name="PLoS Pathog.">
        <title>Biosynthesis of antibiotic leucinostatins in bio-control fungus Purpureocillium lilacinum and their inhibition on phytophthora revealed by genome mining.</title>
        <authorList>
            <person name="Wang G."/>
            <person name="Liu Z."/>
            <person name="Lin R."/>
            <person name="Li E."/>
            <person name="Mao Z."/>
            <person name="Ling J."/>
            <person name="Yang Y."/>
            <person name="Yin W.B."/>
            <person name="Xie B."/>
        </authorList>
    </citation>
    <scope>NUCLEOTIDE SEQUENCE [LARGE SCALE GENOMIC DNA]</scope>
    <source>
        <strain evidence="3">170</strain>
    </source>
</reference>
<dbReference type="SUPFAM" id="SSF51905">
    <property type="entry name" value="FAD/NAD(P)-binding domain"/>
    <property type="match status" value="1"/>
</dbReference>
<keyword evidence="2" id="KW-0560">Oxidoreductase</keyword>
<dbReference type="GO" id="GO:0016491">
    <property type="term" value="F:oxidoreductase activity"/>
    <property type="evidence" value="ECO:0007669"/>
    <property type="project" value="UniProtKB-KW"/>
</dbReference>
<protein>
    <submittedName>
        <fullName evidence="3">RadH flavin-dependent halogenase</fullName>
    </submittedName>
</protein>
<keyword evidence="4" id="KW-1185">Reference proteome</keyword>
<dbReference type="RefSeq" id="XP_018150270.1">
    <property type="nucleotide sequence ID" value="XM_018281521.1"/>
</dbReference>
<proteinExistence type="inferred from homology"/>
<dbReference type="KEGG" id="pchm:VFPPC_01747"/>
<dbReference type="InterPro" id="IPR036188">
    <property type="entry name" value="FAD/NAD-bd_sf"/>
</dbReference>
<evidence type="ECO:0000313" key="4">
    <source>
        <dbReference type="Proteomes" id="UP000078397"/>
    </source>
</evidence>
<organism evidence="3 4">
    <name type="scientific">Pochonia chlamydosporia 170</name>
    <dbReference type="NCBI Taxonomy" id="1380566"/>
    <lineage>
        <taxon>Eukaryota</taxon>
        <taxon>Fungi</taxon>
        <taxon>Dikarya</taxon>
        <taxon>Ascomycota</taxon>
        <taxon>Pezizomycotina</taxon>
        <taxon>Sordariomycetes</taxon>
        <taxon>Hypocreomycetidae</taxon>
        <taxon>Hypocreales</taxon>
        <taxon>Clavicipitaceae</taxon>
        <taxon>Pochonia</taxon>
    </lineage>
</organism>
<comment type="caution">
    <text evidence="3">The sequence shown here is derived from an EMBL/GenBank/DDBJ whole genome shotgun (WGS) entry which is preliminary data.</text>
</comment>
<dbReference type="OrthoDB" id="3340390at2759"/>
<comment type="similarity">
    <text evidence="1">Belongs to the flavin-dependent halogenase family.</text>
</comment>
<dbReference type="PANTHER" id="PTHR43747">
    <property type="entry name" value="FAD-BINDING PROTEIN"/>
    <property type="match status" value="1"/>
</dbReference>
<dbReference type="Gene3D" id="3.50.50.60">
    <property type="entry name" value="FAD/NAD(P)-binding domain"/>
    <property type="match status" value="1"/>
</dbReference>
<dbReference type="EMBL" id="LSBJ02000001">
    <property type="protein sequence ID" value="OAQ74187.1"/>
    <property type="molecule type" value="Genomic_DNA"/>
</dbReference>
<sequence>MAAKKKRDLDRLSTMEFYKHCLGLAPRTKKLLEKAELVTEIRSASDWSYTASTYHLPTARICGDAGCFIDPLFSSGVHLAITGGLSAAATIAASIRGDCSEETAGSWHSKKTVETYTRFFLAVSSATKQIRNQHEPIIQDMDEAGFHRAFDLFRPIIQEKKDALFEKLKQLDVESMGDSTTPTTLEDVQIHLTADVKQILEILGSRRMICKDPLEIDSFALDTIDGLAPRLEHGSLGLRKAEQSKIDKRHFLSPSFLDGKYLGIRDGSVHIDQTKVIS</sequence>
<name>A0A179G8Q4_METCM</name>
<accession>A0A179G8Q4</accession>
<dbReference type="AlphaFoldDB" id="A0A179G8Q4"/>
<evidence type="ECO:0000256" key="2">
    <source>
        <dbReference type="ARBA" id="ARBA00023002"/>
    </source>
</evidence>
<dbReference type="PANTHER" id="PTHR43747:SF5">
    <property type="entry name" value="FAD-BINDING DOMAIN-CONTAINING PROTEIN"/>
    <property type="match status" value="1"/>
</dbReference>
<evidence type="ECO:0000313" key="3">
    <source>
        <dbReference type="EMBL" id="OAQ74187.1"/>
    </source>
</evidence>
<gene>
    <name evidence="3" type="ORF">VFPPC_01747</name>
</gene>
<dbReference type="Proteomes" id="UP000078397">
    <property type="component" value="Unassembled WGS sequence"/>
</dbReference>
<dbReference type="GeneID" id="28845515"/>